<evidence type="ECO:0000313" key="3">
    <source>
        <dbReference type="RefSeq" id="XP_021802993.1"/>
    </source>
</evidence>
<dbReference type="PANTHER" id="PTHR33133">
    <property type="entry name" value="OS08G0107100 PROTEIN-RELATED"/>
    <property type="match status" value="1"/>
</dbReference>
<dbReference type="Gramene" id="Pav_sc0009698.1_g010.1.mk:mrna">
    <property type="protein sequence ID" value="Pav_sc0009698.1_g010.1.mk:CDS:1"/>
    <property type="gene ID" value="Pav_sc0009698.1_g010.1.mk"/>
</dbReference>
<dbReference type="AlphaFoldDB" id="A0A6P5RM89"/>
<dbReference type="GeneID" id="110747099"/>
<keyword evidence="2" id="KW-1185">Reference proteome</keyword>
<keyword evidence="1" id="KW-0472">Membrane</keyword>
<keyword evidence="1" id="KW-0812">Transmembrane</keyword>
<dbReference type="GO" id="GO:0048441">
    <property type="term" value="P:petal development"/>
    <property type="evidence" value="ECO:0007669"/>
    <property type="project" value="EnsemblPlants"/>
</dbReference>
<proteinExistence type="predicted"/>
<feature type="transmembrane region" description="Helical" evidence="1">
    <location>
        <begin position="90"/>
        <end position="110"/>
    </location>
</feature>
<keyword evidence="1" id="KW-1133">Transmembrane helix</keyword>
<dbReference type="GO" id="GO:0005886">
    <property type="term" value="C:plasma membrane"/>
    <property type="evidence" value="ECO:0007669"/>
    <property type="project" value="EnsemblPlants"/>
</dbReference>
<gene>
    <name evidence="3" type="primary">LOC110747099</name>
</gene>
<dbReference type="Proteomes" id="UP000515124">
    <property type="component" value="Unplaced"/>
</dbReference>
<dbReference type="PANTHER" id="PTHR33133:SF21">
    <property type="entry name" value="TRANSMEMBRANE PROTEIN"/>
    <property type="match status" value="1"/>
</dbReference>
<feature type="transmembrane region" description="Helical" evidence="1">
    <location>
        <begin position="154"/>
        <end position="179"/>
    </location>
</feature>
<evidence type="ECO:0000256" key="1">
    <source>
        <dbReference type="SAM" id="Phobius"/>
    </source>
</evidence>
<protein>
    <submittedName>
        <fullName evidence="3">Uncharacterized protein LOC110747099</fullName>
    </submittedName>
</protein>
<sequence>MHIYIIRKGQCCKQGSKRAFPSIRQLHKEHSITFLNTPRKLQREVSEKAARRERMTERERDGVFSHDRQSTALKTLLDSLKIFLRNKQTFISIFALTTLPLSFLLFSLSLSSHPLKSHIFHLESLARLAPSRFEARQVWRESRDDAVSLLRIKAIFFLPSYALSLLASVTAVTATSSSFHGKRPDLRSSLHAVKLTWRRPLVTSICIYALSIAYAVVPWTLSIVFNSSWSRFFILVLGSGLEIYLMAVLGLGLGTSILEERFGWDAIRVGWALMAGKRLCGWALSGLFVFSTWVVARKLEEVMDGQDLMEGSSTPTLTRVVVGIEDKFGWVILYGLVVLWGYVVTTVFYCECRKRHVLGGGENENVTV</sequence>
<dbReference type="GO" id="GO:0008284">
    <property type="term" value="P:positive regulation of cell population proliferation"/>
    <property type="evidence" value="ECO:0007669"/>
    <property type="project" value="EnsemblPlants"/>
</dbReference>
<accession>A0A6P5RM89</accession>
<reference evidence="3" key="1">
    <citation type="submission" date="2025-08" db="UniProtKB">
        <authorList>
            <consortium name="RefSeq"/>
        </authorList>
    </citation>
    <scope>IDENTIFICATION</scope>
</reference>
<feature type="transmembrane region" description="Helical" evidence="1">
    <location>
        <begin position="200"/>
        <end position="221"/>
    </location>
</feature>
<name>A0A6P5RM89_PRUAV</name>
<evidence type="ECO:0000313" key="2">
    <source>
        <dbReference type="Proteomes" id="UP000515124"/>
    </source>
</evidence>
<dbReference type="RefSeq" id="XP_021802993.1">
    <property type="nucleotide sequence ID" value="XM_021947301.1"/>
</dbReference>
<organism evidence="2 3">
    <name type="scientific">Prunus avium</name>
    <name type="common">Cherry</name>
    <name type="synonym">Cerasus avium</name>
    <dbReference type="NCBI Taxonomy" id="42229"/>
    <lineage>
        <taxon>Eukaryota</taxon>
        <taxon>Viridiplantae</taxon>
        <taxon>Streptophyta</taxon>
        <taxon>Embryophyta</taxon>
        <taxon>Tracheophyta</taxon>
        <taxon>Spermatophyta</taxon>
        <taxon>Magnoliopsida</taxon>
        <taxon>eudicotyledons</taxon>
        <taxon>Gunneridae</taxon>
        <taxon>Pentapetalae</taxon>
        <taxon>rosids</taxon>
        <taxon>fabids</taxon>
        <taxon>Rosales</taxon>
        <taxon>Rosaceae</taxon>
        <taxon>Amygdaloideae</taxon>
        <taxon>Amygdaleae</taxon>
        <taxon>Prunus</taxon>
    </lineage>
</organism>
<feature type="transmembrane region" description="Helical" evidence="1">
    <location>
        <begin position="233"/>
        <end position="258"/>
    </location>
</feature>
<feature type="transmembrane region" description="Helical" evidence="1">
    <location>
        <begin position="328"/>
        <end position="350"/>
    </location>
</feature>
<feature type="transmembrane region" description="Helical" evidence="1">
    <location>
        <begin position="279"/>
        <end position="296"/>
    </location>
</feature>
<dbReference type="KEGG" id="pavi:110747099"/>